<dbReference type="OrthoDB" id="7066727at2"/>
<gene>
    <name evidence="11" type="ORF">DDF84_019700</name>
</gene>
<evidence type="ECO:0000313" key="12">
    <source>
        <dbReference type="Proteomes" id="UP000253772"/>
    </source>
</evidence>
<reference evidence="11 12" key="1">
    <citation type="submission" date="2019-03" db="EMBL/GenBank/DDBJ databases">
        <title>Comparative insights into the high quality Complete genome sequence of highly metal resistant Cupriavidus metallidurans strain BS1 isolated from a gold-copper mine.</title>
        <authorList>
            <person name="Mazhar H.S."/>
            <person name="Rensing C."/>
        </authorList>
    </citation>
    <scope>NUCLEOTIDE SEQUENCE [LARGE SCALE GENOMIC DNA]</scope>
    <source>
        <strain evidence="11 12">BS1</strain>
    </source>
</reference>
<evidence type="ECO:0000256" key="6">
    <source>
        <dbReference type="ARBA" id="ARBA00022692"/>
    </source>
</evidence>
<keyword evidence="6 9" id="KW-0812">Transmembrane</keyword>
<dbReference type="Pfam" id="PF07690">
    <property type="entry name" value="MFS_1"/>
    <property type="match status" value="1"/>
</dbReference>
<dbReference type="InterPro" id="IPR000849">
    <property type="entry name" value="Sugar_P_transporter"/>
</dbReference>
<feature type="transmembrane region" description="Helical" evidence="9">
    <location>
        <begin position="183"/>
        <end position="204"/>
    </location>
</feature>
<feature type="transmembrane region" description="Helical" evidence="9">
    <location>
        <begin position="329"/>
        <end position="347"/>
    </location>
</feature>
<feature type="transmembrane region" description="Helical" evidence="9">
    <location>
        <begin position="96"/>
        <end position="119"/>
    </location>
</feature>
<keyword evidence="5" id="KW-0997">Cell inner membrane</keyword>
<dbReference type="InterPro" id="IPR004746">
    <property type="entry name" value="MFS_AAHS"/>
</dbReference>
<dbReference type="InterPro" id="IPR011701">
    <property type="entry name" value="MFS"/>
</dbReference>
<comment type="similarity">
    <text evidence="2">Belongs to the major facilitator superfamily. Aromatic acid:H(+) symporter (AAHS) (TC 2.A.1.15) family.</text>
</comment>
<evidence type="ECO:0000256" key="9">
    <source>
        <dbReference type="SAM" id="Phobius"/>
    </source>
</evidence>
<evidence type="ECO:0000313" key="11">
    <source>
        <dbReference type="EMBL" id="QBP12007.1"/>
    </source>
</evidence>
<dbReference type="GO" id="GO:0005886">
    <property type="term" value="C:plasma membrane"/>
    <property type="evidence" value="ECO:0007669"/>
    <property type="project" value="UniProtKB-SubCell"/>
</dbReference>
<evidence type="ECO:0000256" key="5">
    <source>
        <dbReference type="ARBA" id="ARBA00022519"/>
    </source>
</evidence>
<keyword evidence="4" id="KW-1003">Cell membrane</keyword>
<dbReference type="PROSITE" id="PS50850">
    <property type="entry name" value="MFS"/>
    <property type="match status" value="1"/>
</dbReference>
<dbReference type="EMBL" id="CP037901">
    <property type="protein sequence ID" value="QBP12007.1"/>
    <property type="molecule type" value="Genomic_DNA"/>
</dbReference>
<evidence type="ECO:0000256" key="3">
    <source>
        <dbReference type="ARBA" id="ARBA00022448"/>
    </source>
</evidence>
<name>A0A482IX07_9BURK</name>
<organism evidence="11 12">
    <name type="scientific">Cupriavidus metallidurans</name>
    <dbReference type="NCBI Taxonomy" id="119219"/>
    <lineage>
        <taxon>Bacteria</taxon>
        <taxon>Pseudomonadati</taxon>
        <taxon>Pseudomonadota</taxon>
        <taxon>Betaproteobacteria</taxon>
        <taxon>Burkholderiales</taxon>
        <taxon>Burkholderiaceae</taxon>
        <taxon>Cupriavidus</taxon>
    </lineage>
</organism>
<feature type="domain" description="Major facilitator superfamily (MFS) profile" evidence="10">
    <location>
        <begin position="30"/>
        <end position="446"/>
    </location>
</feature>
<dbReference type="PIRSF" id="PIRSF002808">
    <property type="entry name" value="Hexose_phosphate_transp"/>
    <property type="match status" value="1"/>
</dbReference>
<dbReference type="Gene3D" id="1.20.1250.20">
    <property type="entry name" value="MFS general substrate transporter like domains"/>
    <property type="match status" value="2"/>
</dbReference>
<evidence type="ECO:0000256" key="1">
    <source>
        <dbReference type="ARBA" id="ARBA00004429"/>
    </source>
</evidence>
<sequence length="459" mass="48270">MSHAPHSATSTLDVQSLIDSQRFSAYQWLILVLCFLIVAVDGFDTAAMGYVAPALVQDWGIEKSSLGPVMSAALFGLAFGAIFAGPMADRVGRKKVLVLSVFFFGACSLATAFAPTIWWLTVLRFLTGLGLGAAMPNAVTLMSEYAPARRRAVLVNTMFCGFPLGSAAGGFFAAAIIPQFGWHSVLVFGGVVPLVLAVVLVTTLPESVRYMVVRQYPADQIRQVLARVTGARMDGASAFTISEAAPASSSAIGTVLAPRYRLGSTMLWLTYFMGLVIFYLLTSWMPTLMKDAGFSLQRASFLTALFPLGGGIGTIAAGWFMDRFNPNKVIAITYALTGVLIYAVGQVASRDQVVLGVLIFLAGTAMNGAQSSMPSLAAAFYPTQGRATGVAWMLGIGRFGGITGALLGAELLRLHLGFDVIFTLLAIPAFAATAALVVKYVGARGAAPVDTGGAMVSGH</sequence>
<feature type="transmembrane region" description="Helical" evidence="9">
    <location>
        <begin position="28"/>
        <end position="52"/>
    </location>
</feature>
<dbReference type="NCBIfam" id="TIGR00895">
    <property type="entry name" value="2A0115"/>
    <property type="match status" value="1"/>
</dbReference>
<keyword evidence="7 9" id="KW-1133">Transmembrane helix</keyword>
<keyword evidence="8 9" id="KW-0472">Membrane</keyword>
<dbReference type="PANTHER" id="PTHR23508:SF10">
    <property type="entry name" value="CARBOXYLIC ACID TRANSPORTER PROTEIN HOMOLOG"/>
    <property type="match status" value="1"/>
</dbReference>
<feature type="transmembrane region" description="Helical" evidence="9">
    <location>
        <begin position="153"/>
        <end position="177"/>
    </location>
</feature>
<accession>A0A482IX07</accession>
<evidence type="ECO:0000259" key="10">
    <source>
        <dbReference type="PROSITE" id="PS50850"/>
    </source>
</evidence>
<dbReference type="CDD" id="cd17365">
    <property type="entry name" value="MFS_PcaK_like"/>
    <property type="match status" value="1"/>
</dbReference>
<feature type="transmembrane region" description="Helical" evidence="9">
    <location>
        <begin position="353"/>
        <end position="369"/>
    </location>
</feature>
<protein>
    <submittedName>
        <fullName evidence="11">Aromatic acid/H+ symport family MFS transporter</fullName>
    </submittedName>
</protein>
<dbReference type="PROSITE" id="PS00216">
    <property type="entry name" value="SUGAR_TRANSPORT_1"/>
    <property type="match status" value="1"/>
</dbReference>
<evidence type="ECO:0000256" key="7">
    <source>
        <dbReference type="ARBA" id="ARBA00022989"/>
    </source>
</evidence>
<dbReference type="SUPFAM" id="SSF103473">
    <property type="entry name" value="MFS general substrate transporter"/>
    <property type="match status" value="1"/>
</dbReference>
<feature type="transmembrane region" description="Helical" evidence="9">
    <location>
        <begin position="390"/>
        <end position="408"/>
    </location>
</feature>
<comment type="subcellular location">
    <subcellularLocation>
        <location evidence="1">Cell inner membrane</location>
        <topology evidence="1">Multi-pass membrane protein</topology>
    </subcellularLocation>
</comment>
<feature type="transmembrane region" description="Helical" evidence="9">
    <location>
        <begin position="299"/>
        <end position="320"/>
    </location>
</feature>
<feature type="transmembrane region" description="Helical" evidence="9">
    <location>
        <begin position="420"/>
        <end position="438"/>
    </location>
</feature>
<feature type="transmembrane region" description="Helical" evidence="9">
    <location>
        <begin position="125"/>
        <end position="146"/>
    </location>
</feature>
<dbReference type="GO" id="GO:0046943">
    <property type="term" value="F:carboxylic acid transmembrane transporter activity"/>
    <property type="evidence" value="ECO:0007669"/>
    <property type="project" value="TreeGrafter"/>
</dbReference>
<dbReference type="InterPro" id="IPR005829">
    <property type="entry name" value="Sugar_transporter_CS"/>
</dbReference>
<dbReference type="InterPro" id="IPR020846">
    <property type="entry name" value="MFS_dom"/>
</dbReference>
<dbReference type="RefSeq" id="WP_024570648.1">
    <property type="nucleotide sequence ID" value="NZ_CP037901.1"/>
</dbReference>
<dbReference type="Proteomes" id="UP000253772">
    <property type="component" value="Chromosome c2"/>
</dbReference>
<dbReference type="AlphaFoldDB" id="A0A482IX07"/>
<feature type="transmembrane region" description="Helical" evidence="9">
    <location>
        <begin position="64"/>
        <end position="84"/>
    </location>
</feature>
<evidence type="ECO:0000256" key="2">
    <source>
        <dbReference type="ARBA" id="ARBA00006508"/>
    </source>
</evidence>
<evidence type="ECO:0000256" key="4">
    <source>
        <dbReference type="ARBA" id="ARBA00022475"/>
    </source>
</evidence>
<evidence type="ECO:0000256" key="8">
    <source>
        <dbReference type="ARBA" id="ARBA00023136"/>
    </source>
</evidence>
<dbReference type="PROSITE" id="PS00217">
    <property type="entry name" value="SUGAR_TRANSPORT_2"/>
    <property type="match status" value="1"/>
</dbReference>
<keyword evidence="3" id="KW-0813">Transport</keyword>
<feature type="transmembrane region" description="Helical" evidence="9">
    <location>
        <begin position="266"/>
        <end position="287"/>
    </location>
</feature>
<dbReference type="PANTHER" id="PTHR23508">
    <property type="entry name" value="CARBOXYLIC ACID TRANSPORTER PROTEIN HOMOLOG"/>
    <property type="match status" value="1"/>
</dbReference>
<proteinExistence type="inferred from homology"/>
<dbReference type="InterPro" id="IPR036259">
    <property type="entry name" value="MFS_trans_sf"/>
</dbReference>